<dbReference type="EMBL" id="GL883160">
    <property type="protein sequence ID" value="EGF99370.1"/>
    <property type="molecule type" value="Genomic_DNA"/>
</dbReference>
<dbReference type="RefSeq" id="XP_007417394.1">
    <property type="nucleotide sequence ID" value="XM_007417332.1"/>
</dbReference>
<gene>
    <name evidence="1" type="ORF">MELLADRAFT_112795</name>
</gene>
<protein>
    <recommendedName>
        <fullName evidence="3">NADH dehydrogenase [ubiquinone] 1 alpha subcomplex assembly factor 3</fullName>
    </recommendedName>
</protein>
<dbReference type="eggNOG" id="KOG3363">
    <property type="taxonomic scope" value="Eukaryota"/>
</dbReference>
<dbReference type="AlphaFoldDB" id="F4S7M1"/>
<proteinExistence type="predicted"/>
<dbReference type="STRING" id="747676.F4S7M1"/>
<name>F4S7M1_MELLP</name>
<dbReference type="PANTHER" id="PTHR21192:SF2">
    <property type="entry name" value="NADH DEHYDROGENASE [UBIQUINONE] 1 ALPHA SUBCOMPLEX ASSEMBLY FACTOR 3"/>
    <property type="match status" value="1"/>
</dbReference>
<reference evidence="2" key="1">
    <citation type="journal article" date="2011" name="Proc. Natl. Acad. Sci. U.S.A.">
        <title>Obligate biotrophy features unraveled by the genomic analysis of rust fungi.</title>
        <authorList>
            <person name="Duplessis S."/>
            <person name="Cuomo C.A."/>
            <person name="Lin Y.-C."/>
            <person name="Aerts A."/>
            <person name="Tisserant E."/>
            <person name="Veneault-Fourrey C."/>
            <person name="Joly D.L."/>
            <person name="Hacquard S."/>
            <person name="Amselem J."/>
            <person name="Cantarel B.L."/>
            <person name="Chiu R."/>
            <person name="Coutinho P.M."/>
            <person name="Feau N."/>
            <person name="Field M."/>
            <person name="Frey P."/>
            <person name="Gelhaye E."/>
            <person name="Goldberg J."/>
            <person name="Grabherr M.G."/>
            <person name="Kodira C.D."/>
            <person name="Kohler A."/>
            <person name="Kuees U."/>
            <person name="Lindquist E.A."/>
            <person name="Lucas S.M."/>
            <person name="Mago R."/>
            <person name="Mauceli E."/>
            <person name="Morin E."/>
            <person name="Murat C."/>
            <person name="Pangilinan J.L."/>
            <person name="Park R."/>
            <person name="Pearson M."/>
            <person name="Quesneville H."/>
            <person name="Rouhier N."/>
            <person name="Sakthikumar S."/>
            <person name="Salamov A.A."/>
            <person name="Schmutz J."/>
            <person name="Selles B."/>
            <person name="Shapiro H."/>
            <person name="Tanguay P."/>
            <person name="Tuskan G.A."/>
            <person name="Henrissat B."/>
            <person name="Van de Peer Y."/>
            <person name="Rouze P."/>
            <person name="Ellis J.G."/>
            <person name="Dodds P.N."/>
            <person name="Schein J.E."/>
            <person name="Zhong S."/>
            <person name="Hamelin R.C."/>
            <person name="Grigoriev I.V."/>
            <person name="Szabo L.J."/>
            <person name="Martin F."/>
        </authorList>
    </citation>
    <scope>NUCLEOTIDE SEQUENCE [LARGE SCALE GENOMIC DNA]</scope>
    <source>
        <strain evidence="2">98AG31 / pathotype 3-4-7</strain>
    </source>
</reference>
<dbReference type="InParanoid" id="F4S7M1"/>
<dbReference type="SUPFAM" id="SSF64076">
    <property type="entry name" value="MTH938-like"/>
    <property type="match status" value="1"/>
</dbReference>
<organism evidence="2">
    <name type="scientific">Melampsora larici-populina (strain 98AG31 / pathotype 3-4-7)</name>
    <name type="common">Poplar leaf rust fungus</name>
    <dbReference type="NCBI Taxonomy" id="747676"/>
    <lineage>
        <taxon>Eukaryota</taxon>
        <taxon>Fungi</taxon>
        <taxon>Dikarya</taxon>
        <taxon>Basidiomycota</taxon>
        <taxon>Pucciniomycotina</taxon>
        <taxon>Pucciniomycetes</taxon>
        <taxon>Pucciniales</taxon>
        <taxon>Melampsoraceae</taxon>
        <taxon>Melampsora</taxon>
    </lineage>
</organism>
<evidence type="ECO:0008006" key="3">
    <source>
        <dbReference type="Google" id="ProtNLM"/>
    </source>
</evidence>
<dbReference type="PANTHER" id="PTHR21192">
    <property type="entry name" value="NUCLEAR PROTEIN E3-3"/>
    <property type="match status" value="1"/>
</dbReference>
<dbReference type="GeneID" id="18924791"/>
<dbReference type="Pfam" id="PF04430">
    <property type="entry name" value="DUF498"/>
    <property type="match status" value="1"/>
</dbReference>
<dbReference type="KEGG" id="mlr:MELLADRAFT_112795"/>
<dbReference type="HOGENOM" id="CLU_074390_1_2_1"/>
<dbReference type="Proteomes" id="UP000001072">
    <property type="component" value="Unassembled WGS sequence"/>
</dbReference>
<sequence>MKLPRSLKPILPTKPSFHLKPSILSHRYQSTLNSFSINPNQNQNPESIQIQSITNSHFKLTNDLHLFFNFNLLIPISSNSIPLIWKSSSPQIHKDSLEIFKFLFPRPGTGERLQPIDPSIREWIHSLGIQLTVLDTRNAASTYNLLIDEGRSVGVALQAINPPKSNT</sequence>
<dbReference type="VEuPathDB" id="FungiDB:MELLADRAFT_112795"/>
<dbReference type="OrthoDB" id="2499422at2759"/>
<dbReference type="GO" id="GO:0005743">
    <property type="term" value="C:mitochondrial inner membrane"/>
    <property type="evidence" value="ECO:0007669"/>
    <property type="project" value="TreeGrafter"/>
</dbReference>
<accession>F4S7M1</accession>
<dbReference type="Gene3D" id="3.40.1230.10">
    <property type="entry name" value="MTH938-like"/>
    <property type="match status" value="1"/>
</dbReference>
<evidence type="ECO:0000313" key="1">
    <source>
        <dbReference type="EMBL" id="EGF99370.1"/>
    </source>
</evidence>
<dbReference type="InterPro" id="IPR036748">
    <property type="entry name" value="MTH938-like_sf"/>
</dbReference>
<evidence type="ECO:0000313" key="2">
    <source>
        <dbReference type="Proteomes" id="UP000001072"/>
    </source>
</evidence>
<dbReference type="InterPro" id="IPR007523">
    <property type="entry name" value="NDUFAF3/AAMDC"/>
</dbReference>
<keyword evidence="2" id="KW-1185">Reference proteome</keyword>
<dbReference type="GO" id="GO:0032981">
    <property type="term" value="P:mitochondrial respiratory chain complex I assembly"/>
    <property type="evidence" value="ECO:0007669"/>
    <property type="project" value="TreeGrafter"/>
</dbReference>